<evidence type="ECO:0000313" key="5">
    <source>
        <dbReference type="EMBL" id="CAF3738986.1"/>
    </source>
</evidence>
<proteinExistence type="predicted"/>
<feature type="compositionally biased region" description="Polar residues" evidence="1">
    <location>
        <begin position="18"/>
        <end position="38"/>
    </location>
</feature>
<evidence type="ECO:0000313" key="2">
    <source>
        <dbReference type="EMBL" id="CAF3042332.1"/>
    </source>
</evidence>
<comment type="caution">
    <text evidence="3">The sequence shown here is derived from an EMBL/GenBank/DDBJ whole genome shotgun (WGS) entry which is preliminary data.</text>
</comment>
<dbReference type="EMBL" id="CAJNYD010000921">
    <property type="protein sequence ID" value="CAF3307009.1"/>
    <property type="molecule type" value="Genomic_DNA"/>
</dbReference>
<feature type="region of interest" description="Disordered" evidence="1">
    <location>
        <begin position="96"/>
        <end position="130"/>
    </location>
</feature>
<evidence type="ECO:0000256" key="1">
    <source>
        <dbReference type="SAM" id="MobiDB-lite"/>
    </source>
</evidence>
<dbReference type="Proteomes" id="UP000663872">
    <property type="component" value="Unassembled WGS sequence"/>
</dbReference>
<dbReference type="EMBL" id="CAJNYV010005339">
    <property type="protein sequence ID" value="CAF3738986.1"/>
    <property type="molecule type" value="Genomic_DNA"/>
</dbReference>
<evidence type="ECO:0000313" key="6">
    <source>
        <dbReference type="Proteomes" id="UP000663833"/>
    </source>
</evidence>
<dbReference type="Proteomes" id="UP000663825">
    <property type="component" value="Unassembled WGS sequence"/>
</dbReference>
<organism evidence="3 6">
    <name type="scientific">Rotaria socialis</name>
    <dbReference type="NCBI Taxonomy" id="392032"/>
    <lineage>
        <taxon>Eukaryota</taxon>
        <taxon>Metazoa</taxon>
        <taxon>Spiralia</taxon>
        <taxon>Gnathifera</taxon>
        <taxon>Rotifera</taxon>
        <taxon>Eurotatoria</taxon>
        <taxon>Bdelloidea</taxon>
        <taxon>Philodinida</taxon>
        <taxon>Philodinidae</taxon>
        <taxon>Rotaria</taxon>
    </lineage>
</organism>
<dbReference type="Proteomes" id="UP000663865">
    <property type="component" value="Unassembled WGS sequence"/>
</dbReference>
<gene>
    <name evidence="4" type="ORF">GRG538_LOCUS30707</name>
    <name evidence="5" type="ORF">KIK155_LOCUS29026</name>
    <name evidence="3" type="ORF">LUA448_LOCUS8624</name>
    <name evidence="2" type="ORF">TIS948_LOCUS3587</name>
</gene>
<evidence type="ECO:0000313" key="4">
    <source>
        <dbReference type="EMBL" id="CAF3738684.1"/>
    </source>
</evidence>
<accession>A0A817T293</accession>
<dbReference type="EMBL" id="CAJNYT010005388">
    <property type="protein sequence ID" value="CAF3738684.1"/>
    <property type="molecule type" value="Genomic_DNA"/>
</dbReference>
<feature type="region of interest" description="Disordered" evidence="1">
    <location>
        <begin position="1"/>
        <end position="38"/>
    </location>
</feature>
<dbReference type="EMBL" id="CAJNXB010000291">
    <property type="protein sequence ID" value="CAF3042332.1"/>
    <property type="molecule type" value="Genomic_DNA"/>
</dbReference>
<name>A0A817T293_9BILA</name>
<dbReference type="AlphaFoldDB" id="A0A817T293"/>
<sequence length="415" mass="47729">MLKSGRNFRYRDSHRSSRINSLQNTSQQTPSTKNQSNPLISSQCLFMNIDEVEQDNNGEVVEQSSTKKIQLIHELQQVDENRLNESLIDAYHIVNVEDDHDDNNEDENDYENDDVDGFEDDSDENTDDNNDYIDNDVDRFEDDFDDDVDSSVFKDEGSLVDQISVNAEFFEKTLSIRDIAVILCFIKRRHKCSNELIIDVISLLNKTVSNNSLIPKSIYDIRRLLNINSNQTKGSKNQAKTVTICQICETVQMSNKKCLNESCNIRENYLRLPYIYTWFGIRQQFEEIIQREKNMISASSSDTTMRLTILKDIIDGRLYKHVIRNESPDDTIKLFTLSLSTDGVQLASNSAKSLWLVTMTINEINTTHRFFLNNVIICGVNSCHRPKPSRVLGKSTRVEPSLLFSNMCRAESSRV</sequence>
<evidence type="ECO:0000313" key="3">
    <source>
        <dbReference type="EMBL" id="CAF3307009.1"/>
    </source>
</evidence>
<protein>
    <submittedName>
        <fullName evidence="3">Uncharacterized protein</fullName>
    </submittedName>
</protein>
<reference evidence="3" key="1">
    <citation type="submission" date="2021-02" db="EMBL/GenBank/DDBJ databases">
        <authorList>
            <person name="Nowell W R."/>
        </authorList>
    </citation>
    <scope>NUCLEOTIDE SEQUENCE</scope>
</reference>
<dbReference type="Proteomes" id="UP000663833">
    <property type="component" value="Unassembled WGS sequence"/>
</dbReference>